<comment type="subcellular location">
    <subcellularLocation>
        <location evidence="1">Cell membrane</location>
        <topology evidence="1">Multi-pass membrane protein</topology>
    </subcellularLocation>
</comment>
<keyword evidence="9" id="KW-1185">Reference proteome</keyword>
<evidence type="ECO:0000256" key="3">
    <source>
        <dbReference type="ARBA" id="ARBA00022692"/>
    </source>
</evidence>
<dbReference type="InterPro" id="IPR015867">
    <property type="entry name" value="N-reg_PII/ATP_PRibTrfase_C"/>
</dbReference>
<evidence type="ECO:0000256" key="4">
    <source>
        <dbReference type="ARBA" id="ARBA00022989"/>
    </source>
</evidence>
<sequence>MNTSTTKLKLKDTLSDYIFIALGILSINFALKGLLVPNHFFDGGVTGMALLLHETYHINIAFLIFAINLPVILAGYKLTGKKFVIKTTISILILGMCILWLPVPVITHDKLIISMFGGFFIGMGVGLGMRGGCALDGIEILAVYTGKKVGFTMSEIILGLNLIIFTVAAMFFGLETAFYSMLTYYVASRTINYVVEGVQEFTGVTIVSGKSEEIKAFLVLHMDKGITVYKGERGFMKNSFEVSADCDIIYTVVTRLEVRRLKNAVHEIDPAAFIFSGSVKETAGGILKRKSGH</sequence>
<reference evidence="8 9" key="1">
    <citation type="submission" date="2024-06" db="EMBL/GenBank/DDBJ databases">
        <authorList>
            <person name="Kaempfer P."/>
            <person name="Viver T."/>
        </authorList>
    </citation>
    <scope>NUCLEOTIDE SEQUENCE [LARGE SCALE GENOMIC DNA]</scope>
    <source>
        <strain evidence="8 9">ST-119</strain>
    </source>
</reference>
<evidence type="ECO:0000256" key="5">
    <source>
        <dbReference type="ARBA" id="ARBA00023136"/>
    </source>
</evidence>
<feature type="domain" description="DUF2179" evidence="7">
    <location>
        <begin position="225"/>
        <end position="284"/>
    </location>
</feature>
<comment type="caution">
    <text evidence="8">The sequence shown here is derived from an EMBL/GenBank/DDBJ whole genome shotgun (WGS) entry which is preliminary data.</text>
</comment>
<dbReference type="RefSeq" id="WP_408083359.1">
    <property type="nucleotide sequence ID" value="NZ_JBELPZ010000001.1"/>
</dbReference>
<dbReference type="Proteomes" id="UP001629156">
    <property type="component" value="Unassembled WGS sequence"/>
</dbReference>
<feature type="transmembrane region" description="Helical" evidence="6">
    <location>
        <begin position="17"/>
        <end position="36"/>
    </location>
</feature>
<dbReference type="CDD" id="cd16380">
    <property type="entry name" value="YitT_C"/>
    <property type="match status" value="1"/>
</dbReference>
<dbReference type="Pfam" id="PF02588">
    <property type="entry name" value="YitT_membrane"/>
    <property type="match status" value="1"/>
</dbReference>
<dbReference type="PANTHER" id="PTHR33545">
    <property type="entry name" value="UPF0750 MEMBRANE PROTEIN YITT-RELATED"/>
    <property type="match status" value="1"/>
</dbReference>
<evidence type="ECO:0000313" key="8">
    <source>
        <dbReference type="EMBL" id="MFL9843126.1"/>
    </source>
</evidence>
<keyword evidence="3 6" id="KW-0812">Transmembrane</keyword>
<dbReference type="Gene3D" id="3.30.70.120">
    <property type="match status" value="1"/>
</dbReference>
<evidence type="ECO:0000256" key="1">
    <source>
        <dbReference type="ARBA" id="ARBA00004651"/>
    </source>
</evidence>
<keyword evidence="2" id="KW-1003">Cell membrane</keyword>
<protein>
    <submittedName>
        <fullName evidence="8">YitT family protein</fullName>
    </submittedName>
</protein>
<dbReference type="PIRSF" id="PIRSF006483">
    <property type="entry name" value="Membrane_protein_YitT"/>
    <property type="match status" value="1"/>
</dbReference>
<dbReference type="EMBL" id="JBELPZ010000001">
    <property type="protein sequence ID" value="MFL9843126.1"/>
    <property type="molecule type" value="Genomic_DNA"/>
</dbReference>
<evidence type="ECO:0000256" key="6">
    <source>
        <dbReference type="SAM" id="Phobius"/>
    </source>
</evidence>
<dbReference type="InterPro" id="IPR051461">
    <property type="entry name" value="UPF0750_membrane"/>
</dbReference>
<evidence type="ECO:0000259" key="7">
    <source>
        <dbReference type="Pfam" id="PF10035"/>
    </source>
</evidence>
<name>A0ABW8YS61_9FLAO</name>
<feature type="transmembrane region" description="Helical" evidence="6">
    <location>
        <begin position="56"/>
        <end position="76"/>
    </location>
</feature>
<dbReference type="InterPro" id="IPR003740">
    <property type="entry name" value="YitT"/>
</dbReference>
<accession>A0ABW8YS61</accession>
<gene>
    <name evidence="8" type="ORF">ABS766_01720</name>
</gene>
<dbReference type="InterPro" id="IPR019264">
    <property type="entry name" value="DUF2179"/>
</dbReference>
<organism evidence="8 9">
    <name type="scientific">Flavobacterium rhizosphaerae</name>
    <dbReference type="NCBI Taxonomy" id="3163298"/>
    <lineage>
        <taxon>Bacteria</taxon>
        <taxon>Pseudomonadati</taxon>
        <taxon>Bacteroidota</taxon>
        <taxon>Flavobacteriia</taxon>
        <taxon>Flavobacteriales</taxon>
        <taxon>Flavobacteriaceae</taxon>
        <taxon>Flavobacterium</taxon>
    </lineage>
</organism>
<evidence type="ECO:0000256" key="2">
    <source>
        <dbReference type="ARBA" id="ARBA00022475"/>
    </source>
</evidence>
<feature type="transmembrane region" description="Helical" evidence="6">
    <location>
        <begin position="111"/>
        <end position="135"/>
    </location>
</feature>
<dbReference type="PANTHER" id="PTHR33545:SF3">
    <property type="entry name" value="UPF0750 MEMBRANE PROTEIN YQFU"/>
    <property type="match status" value="1"/>
</dbReference>
<feature type="transmembrane region" description="Helical" evidence="6">
    <location>
        <begin position="83"/>
        <end position="105"/>
    </location>
</feature>
<proteinExistence type="predicted"/>
<keyword evidence="5 6" id="KW-0472">Membrane</keyword>
<evidence type="ECO:0000313" key="9">
    <source>
        <dbReference type="Proteomes" id="UP001629156"/>
    </source>
</evidence>
<dbReference type="Pfam" id="PF10035">
    <property type="entry name" value="DUF2179"/>
    <property type="match status" value="1"/>
</dbReference>
<feature type="transmembrane region" description="Helical" evidence="6">
    <location>
        <begin position="156"/>
        <end position="182"/>
    </location>
</feature>
<keyword evidence="4 6" id="KW-1133">Transmembrane helix</keyword>